<comment type="caution">
    <text evidence="1">The sequence shown here is derived from an EMBL/GenBank/DDBJ whole genome shotgun (WGS) entry which is preliminary data.</text>
</comment>
<gene>
    <name evidence="1" type="ORF">TNCV_1463261</name>
</gene>
<proteinExistence type="predicted"/>
<evidence type="ECO:0000313" key="2">
    <source>
        <dbReference type="Proteomes" id="UP000887159"/>
    </source>
</evidence>
<keyword evidence="2" id="KW-1185">Reference proteome</keyword>
<accession>A0A8X6SC38</accession>
<dbReference type="AlphaFoldDB" id="A0A8X6SC38"/>
<sequence>MIIEVRRSKIQVLRVVDKHIGDRLEVKRKATYHCTDEETYTYANFHFLLELLQGAPNTIHQNVWFTRTFFDSYHVTHRGRWIECGGSVVLSSRFLDLTLLDFFFLGHLKSIGMSVVTVKVLAARIFLISADIAR</sequence>
<protein>
    <submittedName>
        <fullName evidence="1">Uncharacterized protein</fullName>
    </submittedName>
</protein>
<evidence type="ECO:0000313" key="1">
    <source>
        <dbReference type="EMBL" id="GFY10436.1"/>
    </source>
</evidence>
<dbReference type="Proteomes" id="UP000887159">
    <property type="component" value="Unassembled WGS sequence"/>
</dbReference>
<name>A0A8X6SC38_TRICX</name>
<dbReference type="EMBL" id="BMAU01021297">
    <property type="protein sequence ID" value="GFY10436.1"/>
    <property type="molecule type" value="Genomic_DNA"/>
</dbReference>
<reference evidence="1" key="1">
    <citation type="submission" date="2020-08" db="EMBL/GenBank/DDBJ databases">
        <title>Multicomponent nature underlies the extraordinary mechanical properties of spider dragline silk.</title>
        <authorList>
            <person name="Kono N."/>
            <person name="Nakamura H."/>
            <person name="Mori M."/>
            <person name="Yoshida Y."/>
            <person name="Ohtoshi R."/>
            <person name="Malay A.D."/>
            <person name="Moran D.A.P."/>
            <person name="Tomita M."/>
            <person name="Numata K."/>
            <person name="Arakawa K."/>
        </authorList>
    </citation>
    <scope>NUCLEOTIDE SEQUENCE</scope>
</reference>
<organism evidence="1 2">
    <name type="scientific">Trichonephila clavipes</name>
    <name type="common">Golden silk orbweaver</name>
    <name type="synonym">Nephila clavipes</name>
    <dbReference type="NCBI Taxonomy" id="2585209"/>
    <lineage>
        <taxon>Eukaryota</taxon>
        <taxon>Metazoa</taxon>
        <taxon>Ecdysozoa</taxon>
        <taxon>Arthropoda</taxon>
        <taxon>Chelicerata</taxon>
        <taxon>Arachnida</taxon>
        <taxon>Araneae</taxon>
        <taxon>Araneomorphae</taxon>
        <taxon>Entelegynae</taxon>
        <taxon>Araneoidea</taxon>
        <taxon>Nephilidae</taxon>
        <taxon>Trichonephila</taxon>
    </lineage>
</organism>